<dbReference type="Pfam" id="PF06985">
    <property type="entry name" value="HET"/>
    <property type="match status" value="1"/>
</dbReference>
<sequence length="537" mass="60760">MAQAGDVVHLIESANHVFQRPSGRAAEVDEDVTNTAQYVALSYCWGTAGQYTLNQSTYSDLLRGVKVDVLPQTTQDAIQLTRALGIRYLWIDALCIFQGEDEHANRDWQEQSAMMSTIYENAHLTLMASRSTSVHDGFLKGRATSHLGVFCGSVQTDGGRKPIFLFDEASRSRSLDDVLEREPLTKRGWAFQEVRAYLKIRSGNMNRSLADLISQRILSRRSVLFGGKQMYWSCRKHERAENEDWMVSWGGSRSSSWTQIVQDYTPCRLTKSTDRLPALSGLAAIHLAKHYGNSPPQNHYFAGHWREDILETLLWHPPMTSRGAMQAFGYQAPSWSWVSCDGPIHWEDPSATSEPVAALLDVQVKIDGHNPFGQVKDGSLDIEAPIILLEHGVLTFDALSNAHSGPSRRTSRYPNPLIENEDRTRIYRLRHEDLKALFPLHTQRLGEIHDQNMTQSNPEYSEPDCLLAFDTPETCQDNIYLLPIFRDEAIGNESYRLSGLILRESREKAATCQRVGIFTRLPDFLPLDAERVVIRII</sequence>
<dbReference type="PANTHER" id="PTHR33112:SF16">
    <property type="entry name" value="HETEROKARYON INCOMPATIBILITY DOMAIN-CONTAINING PROTEIN"/>
    <property type="match status" value="1"/>
</dbReference>
<accession>A0ABZ0NE41</accession>
<reference evidence="2 3" key="1">
    <citation type="submission" date="2023-09" db="EMBL/GenBank/DDBJ databases">
        <title>Complete-Gapless Cercospora beticola genome.</title>
        <authorList>
            <person name="Wyatt N.A."/>
            <person name="Spanner R.E."/>
            <person name="Bolton M.D."/>
        </authorList>
    </citation>
    <scope>NUCLEOTIDE SEQUENCE [LARGE SCALE GENOMIC DNA]</scope>
    <source>
        <strain evidence="2">Cb09-40</strain>
    </source>
</reference>
<dbReference type="EMBL" id="CP134185">
    <property type="protein sequence ID" value="WPA97777.1"/>
    <property type="molecule type" value="Genomic_DNA"/>
</dbReference>
<dbReference type="GeneID" id="90643847"/>
<gene>
    <name evidence="2" type="ORF">RHO25_002388</name>
</gene>
<keyword evidence="3" id="KW-1185">Reference proteome</keyword>
<dbReference type="InterPro" id="IPR010730">
    <property type="entry name" value="HET"/>
</dbReference>
<proteinExistence type="predicted"/>
<dbReference type="RefSeq" id="XP_065458314.1">
    <property type="nucleotide sequence ID" value="XM_065602242.1"/>
</dbReference>
<evidence type="ECO:0000259" key="1">
    <source>
        <dbReference type="Pfam" id="PF06985"/>
    </source>
</evidence>
<organism evidence="2 3">
    <name type="scientific">Cercospora beticola</name>
    <name type="common">Sugarbeet leaf spot fungus</name>
    <dbReference type="NCBI Taxonomy" id="122368"/>
    <lineage>
        <taxon>Eukaryota</taxon>
        <taxon>Fungi</taxon>
        <taxon>Dikarya</taxon>
        <taxon>Ascomycota</taxon>
        <taxon>Pezizomycotina</taxon>
        <taxon>Dothideomycetes</taxon>
        <taxon>Dothideomycetidae</taxon>
        <taxon>Mycosphaerellales</taxon>
        <taxon>Mycosphaerellaceae</taxon>
        <taxon>Cercospora</taxon>
    </lineage>
</organism>
<dbReference type="Proteomes" id="UP001302367">
    <property type="component" value="Chromosome 2"/>
</dbReference>
<name>A0ABZ0NE41_CERBT</name>
<feature type="domain" description="Heterokaryon incompatibility" evidence="1">
    <location>
        <begin position="38"/>
        <end position="193"/>
    </location>
</feature>
<evidence type="ECO:0000313" key="3">
    <source>
        <dbReference type="Proteomes" id="UP001302367"/>
    </source>
</evidence>
<dbReference type="PANTHER" id="PTHR33112">
    <property type="entry name" value="DOMAIN PROTEIN, PUTATIVE-RELATED"/>
    <property type="match status" value="1"/>
</dbReference>
<protein>
    <recommendedName>
        <fullName evidence="1">Heterokaryon incompatibility domain-containing protein</fullName>
    </recommendedName>
</protein>
<evidence type="ECO:0000313" key="2">
    <source>
        <dbReference type="EMBL" id="WPA97777.1"/>
    </source>
</evidence>